<evidence type="ECO:0000256" key="7">
    <source>
        <dbReference type="ARBA" id="ARBA00022605"/>
    </source>
</evidence>
<dbReference type="InterPro" id="IPR042122">
    <property type="entry name" value="Ser_AcTrfase_N_sf"/>
</dbReference>
<dbReference type="AlphaFoldDB" id="A0A2N9L2I5"/>
<dbReference type="NCBIfam" id="NF041874">
    <property type="entry name" value="EPS_EpsC"/>
    <property type="match status" value="1"/>
</dbReference>
<dbReference type="PROSITE" id="PS00101">
    <property type="entry name" value="HEXAPEP_TRANSFERASES"/>
    <property type="match status" value="1"/>
</dbReference>
<keyword evidence="11 13" id="KW-0012">Acyltransferase</keyword>
<keyword evidence="9" id="KW-0677">Repeat</keyword>
<protein>
    <recommendedName>
        <fullName evidence="5">Serine acetyltransferase</fullName>
        <ecNumber evidence="4">2.3.1.30</ecNumber>
    </recommendedName>
</protein>
<dbReference type="SUPFAM" id="SSF51161">
    <property type="entry name" value="Trimeric LpxA-like enzymes"/>
    <property type="match status" value="1"/>
</dbReference>
<dbReference type="Gene3D" id="1.10.3130.10">
    <property type="entry name" value="serine acetyltransferase, domain 1"/>
    <property type="match status" value="1"/>
</dbReference>
<gene>
    <name evidence="13" type="ORF">SBA5_1010015</name>
</gene>
<evidence type="ECO:0000256" key="11">
    <source>
        <dbReference type="ARBA" id="ARBA00023315"/>
    </source>
</evidence>
<evidence type="ECO:0000313" key="14">
    <source>
        <dbReference type="Proteomes" id="UP000239735"/>
    </source>
</evidence>
<keyword evidence="10" id="KW-0198">Cysteine biosynthesis</keyword>
<dbReference type="Proteomes" id="UP000239735">
    <property type="component" value="Unassembled WGS sequence"/>
</dbReference>
<evidence type="ECO:0000256" key="2">
    <source>
        <dbReference type="ARBA" id="ARBA00004876"/>
    </source>
</evidence>
<dbReference type="CDD" id="cd03354">
    <property type="entry name" value="LbH_SAT"/>
    <property type="match status" value="1"/>
</dbReference>
<dbReference type="Gene3D" id="2.160.10.10">
    <property type="entry name" value="Hexapeptide repeat proteins"/>
    <property type="match status" value="1"/>
</dbReference>
<evidence type="ECO:0000256" key="5">
    <source>
        <dbReference type="ARBA" id="ARBA00018522"/>
    </source>
</evidence>
<dbReference type="GO" id="GO:0005737">
    <property type="term" value="C:cytoplasm"/>
    <property type="evidence" value="ECO:0007669"/>
    <property type="project" value="UniProtKB-SubCell"/>
</dbReference>
<evidence type="ECO:0000256" key="6">
    <source>
        <dbReference type="ARBA" id="ARBA00022490"/>
    </source>
</evidence>
<reference evidence="14" key="1">
    <citation type="submission" date="2018-02" db="EMBL/GenBank/DDBJ databases">
        <authorList>
            <person name="Hausmann B."/>
        </authorList>
    </citation>
    <scope>NUCLEOTIDE SEQUENCE [LARGE SCALE GENOMIC DNA]</scope>
    <source>
        <strain evidence="14">Peat soil MAG SbA5</strain>
    </source>
</reference>
<evidence type="ECO:0000256" key="10">
    <source>
        <dbReference type="ARBA" id="ARBA00023192"/>
    </source>
</evidence>
<comment type="similarity">
    <text evidence="3">Belongs to the transferase hexapeptide repeat family.</text>
</comment>
<keyword evidence="8 13" id="KW-0808">Transferase</keyword>
<dbReference type="InterPro" id="IPR018357">
    <property type="entry name" value="Hexapep_transf_CS"/>
</dbReference>
<evidence type="ECO:0000256" key="12">
    <source>
        <dbReference type="ARBA" id="ARBA00049486"/>
    </source>
</evidence>
<keyword evidence="7" id="KW-0028">Amino-acid biosynthesis</keyword>
<dbReference type="GO" id="GO:0009001">
    <property type="term" value="F:serine O-acetyltransferase activity"/>
    <property type="evidence" value="ECO:0007669"/>
    <property type="project" value="UniProtKB-EC"/>
</dbReference>
<evidence type="ECO:0000313" key="13">
    <source>
        <dbReference type="EMBL" id="SPE17532.1"/>
    </source>
</evidence>
<dbReference type="InterPro" id="IPR045304">
    <property type="entry name" value="LbH_SAT"/>
</dbReference>
<comment type="catalytic activity">
    <reaction evidence="12">
        <text>L-serine + acetyl-CoA = O-acetyl-L-serine + CoA</text>
        <dbReference type="Rhea" id="RHEA:24560"/>
        <dbReference type="ChEBI" id="CHEBI:33384"/>
        <dbReference type="ChEBI" id="CHEBI:57287"/>
        <dbReference type="ChEBI" id="CHEBI:57288"/>
        <dbReference type="ChEBI" id="CHEBI:58340"/>
        <dbReference type="EC" id="2.3.1.30"/>
    </reaction>
</comment>
<dbReference type="PANTHER" id="PTHR42811">
    <property type="entry name" value="SERINE ACETYLTRANSFERASE"/>
    <property type="match status" value="1"/>
</dbReference>
<comment type="pathway">
    <text evidence="2">Amino-acid biosynthesis; L-cysteine biosynthesis; L-cysteine from L-serine: step 1/2.</text>
</comment>
<sequence length="263" mass="29295">MSVQVRGFLFSCSLVPLYPMSWFGRIRDDIQSVMERDPAARTRLEVLLCYPGLWAVWIHRISHWMWRHRLRLPARMLSQVARFYTGVDIHPGALIGRRLFIDHATGVVIGETAIVGSDVTMYQGVTLGGTGKGHGKRHPTICDGVFIGNNANILGNVTVGENSRVGAGSVVLSDVPPNSTVVGVPAHIVYRNGQRVLITDPHDVKDPLSDALIALSARVQELEERLGAHEHWTKPFEDEEAEREAYHVELERMRVYVSMGEGI</sequence>
<comment type="subcellular location">
    <subcellularLocation>
        <location evidence="1">Cytoplasm</location>
    </subcellularLocation>
</comment>
<keyword evidence="6" id="KW-0963">Cytoplasm</keyword>
<dbReference type="NCBIfam" id="TIGR01172">
    <property type="entry name" value="cysE"/>
    <property type="match status" value="1"/>
</dbReference>
<proteinExistence type="inferred from homology"/>
<name>A0A2N9L2I5_9BACT</name>
<organism evidence="13 14">
    <name type="scientific">Candidatus Sulfuritelmatomonas gaucii</name>
    <dbReference type="NCBI Taxonomy" id="2043161"/>
    <lineage>
        <taxon>Bacteria</taxon>
        <taxon>Pseudomonadati</taxon>
        <taxon>Acidobacteriota</taxon>
        <taxon>Terriglobia</taxon>
        <taxon>Terriglobales</taxon>
        <taxon>Acidobacteriaceae</taxon>
        <taxon>Candidatus Sulfuritelmatomonas</taxon>
    </lineage>
</organism>
<evidence type="ECO:0000256" key="4">
    <source>
        <dbReference type="ARBA" id="ARBA00013266"/>
    </source>
</evidence>
<dbReference type="FunFam" id="1.10.3130.10:FF:000003">
    <property type="entry name" value="Serine acetyltransferase"/>
    <property type="match status" value="1"/>
</dbReference>
<dbReference type="EC" id="2.3.1.30" evidence="4"/>
<accession>A0A2N9L2I5</accession>
<dbReference type="InterPro" id="IPR011004">
    <property type="entry name" value="Trimer_LpxA-like_sf"/>
</dbReference>
<evidence type="ECO:0000256" key="9">
    <source>
        <dbReference type="ARBA" id="ARBA00022737"/>
    </source>
</evidence>
<dbReference type="InterPro" id="IPR005881">
    <property type="entry name" value="Ser_O-AcTrfase"/>
</dbReference>
<evidence type="ECO:0000256" key="8">
    <source>
        <dbReference type="ARBA" id="ARBA00022679"/>
    </source>
</evidence>
<dbReference type="Pfam" id="PF00132">
    <property type="entry name" value="Hexapep"/>
    <property type="match status" value="1"/>
</dbReference>
<dbReference type="InterPro" id="IPR001451">
    <property type="entry name" value="Hexapep"/>
</dbReference>
<dbReference type="GO" id="GO:0006535">
    <property type="term" value="P:cysteine biosynthetic process from serine"/>
    <property type="evidence" value="ECO:0007669"/>
    <property type="project" value="InterPro"/>
</dbReference>
<dbReference type="InterPro" id="IPR053376">
    <property type="entry name" value="Serine_acetyltransferase"/>
</dbReference>
<dbReference type="FunFam" id="2.160.10.10:FF:000007">
    <property type="entry name" value="Serine acetyltransferase"/>
    <property type="match status" value="1"/>
</dbReference>
<dbReference type="EMBL" id="OKRB01000004">
    <property type="protein sequence ID" value="SPE17532.1"/>
    <property type="molecule type" value="Genomic_DNA"/>
</dbReference>
<evidence type="ECO:0000256" key="3">
    <source>
        <dbReference type="ARBA" id="ARBA00007274"/>
    </source>
</evidence>
<evidence type="ECO:0000256" key="1">
    <source>
        <dbReference type="ARBA" id="ARBA00004496"/>
    </source>
</evidence>